<proteinExistence type="predicted"/>
<feature type="region of interest" description="Disordered" evidence="1">
    <location>
        <begin position="76"/>
        <end position="114"/>
    </location>
</feature>
<evidence type="ECO:0000256" key="1">
    <source>
        <dbReference type="SAM" id="MobiDB-lite"/>
    </source>
</evidence>
<dbReference type="RefSeq" id="XP_007677699.1">
    <property type="nucleotide sequence ID" value="XM_007679509.1"/>
</dbReference>
<dbReference type="Proteomes" id="UP000011761">
    <property type="component" value="Unassembled WGS sequence"/>
</dbReference>
<keyword evidence="3" id="KW-1185">Reference proteome</keyword>
<name>M2N8C1_BAUPA</name>
<feature type="region of interest" description="Disordered" evidence="1">
    <location>
        <begin position="15"/>
        <end position="37"/>
    </location>
</feature>
<dbReference type="HOGENOM" id="CLU_2120659_0_0_1"/>
<dbReference type="GeneID" id="19115152"/>
<protein>
    <submittedName>
        <fullName evidence="2">Uncharacterized protein</fullName>
    </submittedName>
</protein>
<evidence type="ECO:0000313" key="3">
    <source>
        <dbReference type="Proteomes" id="UP000011761"/>
    </source>
</evidence>
<reference evidence="2 3" key="1">
    <citation type="journal article" date="2012" name="PLoS Pathog.">
        <title>Diverse lifestyles and strategies of plant pathogenesis encoded in the genomes of eighteen Dothideomycetes fungi.</title>
        <authorList>
            <person name="Ohm R.A."/>
            <person name="Feau N."/>
            <person name="Henrissat B."/>
            <person name="Schoch C.L."/>
            <person name="Horwitz B.A."/>
            <person name="Barry K.W."/>
            <person name="Condon B.J."/>
            <person name="Copeland A.C."/>
            <person name="Dhillon B."/>
            <person name="Glaser F."/>
            <person name="Hesse C.N."/>
            <person name="Kosti I."/>
            <person name="LaButti K."/>
            <person name="Lindquist E.A."/>
            <person name="Lucas S."/>
            <person name="Salamov A.A."/>
            <person name="Bradshaw R.E."/>
            <person name="Ciuffetti L."/>
            <person name="Hamelin R.C."/>
            <person name="Kema G.H.J."/>
            <person name="Lawrence C."/>
            <person name="Scott J.A."/>
            <person name="Spatafora J.W."/>
            <person name="Turgeon B.G."/>
            <person name="de Wit P.J.G.M."/>
            <person name="Zhong S."/>
            <person name="Goodwin S.B."/>
            <person name="Grigoriev I.V."/>
        </authorList>
    </citation>
    <scope>NUCLEOTIDE SEQUENCE [LARGE SCALE GENOMIC DNA]</scope>
    <source>
        <strain evidence="2 3">UAMH 10762</strain>
    </source>
</reference>
<organism evidence="2 3">
    <name type="scientific">Baudoinia panamericana (strain UAMH 10762)</name>
    <name type="common">Angels' share fungus</name>
    <name type="synonym">Baudoinia compniacensis (strain UAMH 10762)</name>
    <dbReference type="NCBI Taxonomy" id="717646"/>
    <lineage>
        <taxon>Eukaryota</taxon>
        <taxon>Fungi</taxon>
        <taxon>Dikarya</taxon>
        <taxon>Ascomycota</taxon>
        <taxon>Pezizomycotina</taxon>
        <taxon>Dothideomycetes</taxon>
        <taxon>Dothideomycetidae</taxon>
        <taxon>Mycosphaerellales</taxon>
        <taxon>Teratosphaeriaceae</taxon>
        <taxon>Baudoinia</taxon>
    </lineage>
</organism>
<dbReference type="AlphaFoldDB" id="M2N8C1"/>
<sequence length="114" mass="12990">MAPYGILCPEQRLHKHQAVTSATKQRREVDRGSRARRQLKTNVTTVQEAHGEAWTFKVYDRSKGWLTAQPERLMIDPTISHSSSTRRVTHPLAGKQHEEVPPVSSLNQVNCKLH</sequence>
<feature type="compositionally biased region" description="Polar residues" evidence="1">
    <location>
        <begin position="104"/>
        <end position="114"/>
    </location>
</feature>
<dbReference type="EMBL" id="KB445557">
    <property type="protein sequence ID" value="EMC95055.1"/>
    <property type="molecule type" value="Genomic_DNA"/>
</dbReference>
<evidence type="ECO:0000313" key="2">
    <source>
        <dbReference type="EMBL" id="EMC95055.1"/>
    </source>
</evidence>
<dbReference type="KEGG" id="bcom:BAUCODRAFT_524359"/>
<accession>M2N8C1</accession>
<gene>
    <name evidence="2" type="ORF">BAUCODRAFT_524359</name>
</gene>